<feature type="region of interest" description="Disordered" evidence="1">
    <location>
        <begin position="199"/>
        <end position="230"/>
    </location>
</feature>
<feature type="signal peptide" evidence="2">
    <location>
        <begin position="1"/>
        <end position="27"/>
    </location>
</feature>
<evidence type="ECO:0000256" key="1">
    <source>
        <dbReference type="SAM" id="MobiDB-lite"/>
    </source>
</evidence>
<evidence type="ECO:0000313" key="4">
    <source>
        <dbReference type="Proteomes" id="UP000521922"/>
    </source>
</evidence>
<dbReference type="AlphaFoldDB" id="A0A7Y9ATR3"/>
<feature type="region of interest" description="Disordered" evidence="1">
    <location>
        <begin position="36"/>
        <end position="71"/>
    </location>
</feature>
<keyword evidence="2" id="KW-0732">Signal</keyword>
<dbReference type="EMBL" id="JACCBB010000001">
    <property type="protein sequence ID" value="NYD21682.1"/>
    <property type="molecule type" value="Genomic_DNA"/>
</dbReference>
<organism evidence="3 4">
    <name type="scientific">Kineococcus aurantiacus</name>
    <dbReference type="NCBI Taxonomy" id="37633"/>
    <lineage>
        <taxon>Bacteria</taxon>
        <taxon>Bacillati</taxon>
        <taxon>Actinomycetota</taxon>
        <taxon>Actinomycetes</taxon>
        <taxon>Kineosporiales</taxon>
        <taxon>Kineosporiaceae</taxon>
        <taxon>Kineococcus</taxon>
    </lineage>
</organism>
<protein>
    <submittedName>
        <fullName evidence="3">Uncharacterized protein</fullName>
    </submittedName>
</protein>
<feature type="compositionally biased region" description="Low complexity" evidence="1">
    <location>
        <begin position="205"/>
        <end position="217"/>
    </location>
</feature>
<evidence type="ECO:0000256" key="2">
    <source>
        <dbReference type="SAM" id="SignalP"/>
    </source>
</evidence>
<dbReference type="RefSeq" id="WP_179750129.1">
    <property type="nucleotide sequence ID" value="NZ_BAAAGN010000005.1"/>
</dbReference>
<dbReference type="Proteomes" id="UP000521922">
    <property type="component" value="Unassembled WGS sequence"/>
</dbReference>
<feature type="chain" id="PRO_5039095355" evidence="2">
    <location>
        <begin position="28"/>
        <end position="230"/>
    </location>
</feature>
<keyword evidence="4" id="KW-1185">Reference proteome</keyword>
<feature type="compositionally biased region" description="Low complexity" evidence="1">
    <location>
        <begin position="41"/>
        <end position="71"/>
    </location>
</feature>
<sequence length="230" mass="22554">MITRWRATGARPAARGRALGTAAAVVAGLAACGGGAPDPAPTTTTASAAPTTAPTTATVTSASAGPTSTGPGFDCPSVQAAQEVLDEDYSAELDRLGIKRGDPRAQSVFTVVTTNEGPTYYAAVLAAAPPEATPDAQVVLDYYARLATQVGTLDAGTGSAEDLAAAMDALDEASVVVNPDPAAATRVVEAQERLQAAVEQACAEASSSPSSTPSGSTGSPGGAATGTTDS</sequence>
<name>A0A7Y9ATR3_9ACTN</name>
<comment type="caution">
    <text evidence="3">The sequence shown here is derived from an EMBL/GenBank/DDBJ whole genome shotgun (WGS) entry which is preliminary data.</text>
</comment>
<accession>A0A7Y9ATR3</accession>
<proteinExistence type="predicted"/>
<reference evidence="3 4" key="1">
    <citation type="submission" date="2020-07" db="EMBL/GenBank/DDBJ databases">
        <title>Sequencing the genomes of 1000 actinobacteria strains.</title>
        <authorList>
            <person name="Klenk H.-P."/>
        </authorList>
    </citation>
    <scope>NUCLEOTIDE SEQUENCE [LARGE SCALE GENOMIC DNA]</scope>
    <source>
        <strain evidence="3 4">DSM 7487</strain>
    </source>
</reference>
<dbReference type="PROSITE" id="PS51257">
    <property type="entry name" value="PROKAR_LIPOPROTEIN"/>
    <property type="match status" value="1"/>
</dbReference>
<evidence type="ECO:0000313" key="3">
    <source>
        <dbReference type="EMBL" id="NYD21682.1"/>
    </source>
</evidence>
<gene>
    <name evidence="3" type="ORF">BJ968_001222</name>
</gene>